<proteinExistence type="predicted"/>
<sequence>MARNTWMGFVSALSLVTAAVAPAAQALPLCAEYCGYGVCGRCDEGDGFITTCRIFNGCGGKYPIPFRASTSPSLMTRLLEQHFQPQADCATPALALPAFPGSQYLTAAR</sequence>
<accession>A0ABT5DG28</accession>
<dbReference type="EMBL" id="JAQNDM010000002">
    <property type="protein sequence ID" value="MDC0711272.1"/>
    <property type="molecule type" value="Genomic_DNA"/>
</dbReference>
<protein>
    <submittedName>
        <fullName evidence="2">Uncharacterized protein</fullName>
    </submittedName>
</protein>
<dbReference type="RefSeq" id="WP_272141230.1">
    <property type="nucleotide sequence ID" value="NZ_JAQNDM010000002.1"/>
</dbReference>
<evidence type="ECO:0000313" key="3">
    <source>
        <dbReference type="Proteomes" id="UP001221838"/>
    </source>
</evidence>
<feature type="chain" id="PRO_5045760949" evidence="1">
    <location>
        <begin position="27"/>
        <end position="109"/>
    </location>
</feature>
<organism evidence="2 3">
    <name type="scientific">Stigmatella ashevillensis</name>
    <dbReference type="NCBI Taxonomy" id="2995309"/>
    <lineage>
        <taxon>Bacteria</taxon>
        <taxon>Pseudomonadati</taxon>
        <taxon>Myxococcota</taxon>
        <taxon>Myxococcia</taxon>
        <taxon>Myxococcales</taxon>
        <taxon>Cystobacterineae</taxon>
        <taxon>Archangiaceae</taxon>
        <taxon>Stigmatella</taxon>
    </lineage>
</organism>
<keyword evidence="3" id="KW-1185">Reference proteome</keyword>
<feature type="signal peptide" evidence="1">
    <location>
        <begin position="1"/>
        <end position="26"/>
    </location>
</feature>
<dbReference type="Proteomes" id="UP001221838">
    <property type="component" value="Unassembled WGS sequence"/>
</dbReference>
<comment type="caution">
    <text evidence="2">The sequence shown here is derived from an EMBL/GenBank/DDBJ whole genome shotgun (WGS) entry which is preliminary data.</text>
</comment>
<evidence type="ECO:0000256" key="1">
    <source>
        <dbReference type="SAM" id="SignalP"/>
    </source>
</evidence>
<keyword evidence="1" id="KW-0732">Signal</keyword>
<reference evidence="2 3" key="1">
    <citation type="submission" date="2022-11" db="EMBL/GenBank/DDBJ databases">
        <title>Minimal conservation of predation-associated metabolite biosynthetic gene clusters underscores biosynthetic potential of Myxococcota including descriptions for ten novel species: Archangium lansinium sp. nov., Myxococcus landrumus sp. nov., Nannocystis bai.</title>
        <authorList>
            <person name="Ahearne A."/>
            <person name="Stevens C."/>
            <person name="Dowd S."/>
        </authorList>
    </citation>
    <scope>NUCLEOTIDE SEQUENCE [LARGE SCALE GENOMIC DNA]</scope>
    <source>
        <strain evidence="2 3">NCWAL01</strain>
    </source>
</reference>
<name>A0ABT5DG28_9BACT</name>
<gene>
    <name evidence="2" type="ORF">POL68_22575</name>
</gene>
<evidence type="ECO:0000313" key="2">
    <source>
        <dbReference type="EMBL" id="MDC0711272.1"/>
    </source>
</evidence>